<evidence type="ECO:0000313" key="5">
    <source>
        <dbReference type="Proteomes" id="UP000501991"/>
    </source>
</evidence>
<dbReference type="KEGG" id="azq:G3580_07035"/>
<dbReference type="PANTHER" id="PTHR33643:SF1">
    <property type="entry name" value="UREASE ACCESSORY PROTEIN D"/>
    <property type="match status" value="1"/>
</dbReference>
<dbReference type="GO" id="GO:0016151">
    <property type="term" value="F:nickel cation binding"/>
    <property type="evidence" value="ECO:0007669"/>
    <property type="project" value="UniProtKB-UniRule"/>
</dbReference>
<protein>
    <recommendedName>
        <fullName evidence="3">Urease accessory protein UreD</fullName>
    </recommendedName>
</protein>
<keyword evidence="3" id="KW-0996">Nickel insertion</keyword>
<dbReference type="GO" id="GO:0005737">
    <property type="term" value="C:cytoplasm"/>
    <property type="evidence" value="ECO:0007669"/>
    <property type="project" value="UniProtKB-SubCell"/>
</dbReference>
<dbReference type="HAMAP" id="MF_01384">
    <property type="entry name" value="UreD"/>
    <property type="match status" value="1"/>
</dbReference>
<evidence type="ECO:0000313" key="4">
    <source>
        <dbReference type="EMBL" id="QID17422.1"/>
    </source>
</evidence>
<dbReference type="Pfam" id="PF01774">
    <property type="entry name" value="UreD"/>
    <property type="match status" value="1"/>
</dbReference>
<dbReference type="PANTHER" id="PTHR33643">
    <property type="entry name" value="UREASE ACCESSORY PROTEIN D"/>
    <property type="match status" value="1"/>
</dbReference>
<keyword evidence="5" id="KW-1185">Reference proteome</keyword>
<gene>
    <name evidence="3" type="primary">ureD</name>
    <name evidence="4" type="ORF">G3580_07035</name>
</gene>
<organism evidence="4 5">
    <name type="scientific">Nitrogeniibacter mangrovi</name>
    <dbReference type="NCBI Taxonomy" id="2016596"/>
    <lineage>
        <taxon>Bacteria</taxon>
        <taxon>Pseudomonadati</taxon>
        <taxon>Pseudomonadota</taxon>
        <taxon>Betaproteobacteria</taxon>
        <taxon>Rhodocyclales</taxon>
        <taxon>Zoogloeaceae</taxon>
        <taxon>Nitrogeniibacter</taxon>
    </lineage>
</organism>
<comment type="function">
    <text evidence="3">Required for maturation of urease via the functional incorporation of the urease nickel metallocenter.</text>
</comment>
<evidence type="ECO:0000256" key="1">
    <source>
        <dbReference type="ARBA" id="ARBA00007177"/>
    </source>
</evidence>
<keyword evidence="2 3" id="KW-0143">Chaperone</keyword>
<keyword evidence="3" id="KW-0963">Cytoplasm</keyword>
<sequence length="287" mass="31157">MNAPVMPLPATALTPDAAWHARLVLGFARREGRTVLTRREHEGPLRLQKALYPEGEAICHGIVLHPPAGIAGGDILDIDVRVDARAHALITTPGAGKWYRSAGPEGVMRQRLHVAAGATLEWLPQENIVFRRARARLLTEVDLAGDARFIAMDMSAFGRHGEHARFDAGTLTQSVRIRRDGRTVWREQGHIDGGGALMQSTAGLAGQPVCGTLIAIGPGLDDALVERCRALPVTHGEGGITLLPDLFIARYLGTRCEAGRAWFAALWQHLRPALAGCEARIPRIWKT</sequence>
<evidence type="ECO:0000256" key="3">
    <source>
        <dbReference type="HAMAP-Rule" id="MF_01384"/>
    </source>
</evidence>
<comment type="subunit">
    <text evidence="3">UreD, UreF and UreG form a complex that acts as a GTP-hydrolysis-dependent molecular chaperone, activating the urease apoprotein by helping to assemble the nickel containing metallocenter of UreC. The UreE protein probably delivers the nickel.</text>
</comment>
<reference evidence="4 5" key="1">
    <citation type="submission" date="2020-02" db="EMBL/GenBank/DDBJ databases">
        <title>Nitrogenibacter mangrovi gen. nov., sp. nov. isolated from mangrove sediment, a denitrifying betaproteobacterium.</title>
        <authorList>
            <person name="Liao H."/>
            <person name="Tian Y."/>
        </authorList>
    </citation>
    <scope>NUCLEOTIDE SEQUENCE [LARGE SCALE GENOMIC DNA]</scope>
    <source>
        <strain evidence="4 5">M9-3-2</strain>
    </source>
</reference>
<name>A0A6C1B1D8_9RHOO</name>
<dbReference type="InterPro" id="IPR002669">
    <property type="entry name" value="UreD"/>
</dbReference>
<dbReference type="Proteomes" id="UP000501991">
    <property type="component" value="Chromosome"/>
</dbReference>
<dbReference type="AlphaFoldDB" id="A0A6C1B1D8"/>
<evidence type="ECO:0000256" key="2">
    <source>
        <dbReference type="ARBA" id="ARBA00023186"/>
    </source>
</evidence>
<dbReference type="EMBL" id="CP048836">
    <property type="protein sequence ID" value="QID17422.1"/>
    <property type="molecule type" value="Genomic_DNA"/>
</dbReference>
<comment type="similarity">
    <text evidence="1 3">Belongs to the UreD family.</text>
</comment>
<proteinExistence type="inferred from homology"/>
<comment type="subcellular location">
    <subcellularLocation>
        <location evidence="3">Cytoplasm</location>
    </subcellularLocation>
</comment>
<accession>A0A6C1B1D8</accession>